<dbReference type="InterPro" id="IPR013108">
    <property type="entry name" value="Amidohydro_3"/>
</dbReference>
<dbReference type="InterPro" id="IPR032466">
    <property type="entry name" value="Metal_Hydrolase"/>
</dbReference>
<evidence type="ECO:0000259" key="1">
    <source>
        <dbReference type="Pfam" id="PF07969"/>
    </source>
</evidence>
<dbReference type="CDD" id="cd01300">
    <property type="entry name" value="YtcJ_like"/>
    <property type="match status" value="1"/>
</dbReference>
<dbReference type="Proteomes" id="UP000292235">
    <property type="component" value="Chromosome"/>
</dbReference>
<evidence type="ECO:0000313" key="3">
    <source>
        <dbReference type="Proteomes" id="UP000292235"/>
    </source>
</evidence>
<keyword evidence="3" id="KW-1185">Reference proteome</keyword>
<dbReference type="AlphaFoldDB" id="A0A4P6QBA9"/>
<dbReference type="Gene3D" id="3.10.310.70">
    <property type="match status" value="1"/>
</dbReference>
<organism evidence="2 3">
    <name type="scientific">Streptomonospora litoralis</name>
    <dbReference type="NCBI Taxonomy" id="2498135"/>
    <lineage>
        <taxon>Bacteria</taxon>
        <taxon>Bacillati</taxon>
        <taxon>Actinomycetota</taxon>
        <taxon>Actinomycetes</taxon>
        <taxon>Streptosporangiales</taxon>
        <taxon>Nocardiopsidaceae</taxon>
        <taxon>Streptomonospora</taxon>
    </lineage>
</organism>
<evidence type="ECO:0000313" key="2">
    <source>
        <dbReference type="EMBL" id="QBI56687.1"/>
    </source>
</evidence>
<dbReference type="PANTHER" id="PTHR22642:SF2">
    <property type="entry name" value="PROTEIN LONG AFTER FAR-RED 3"/>
    <property type="match status" value="1"/>
</dbReference>
<dbReference type="InterPro" id="IPR011059">
    <property type="entry name" value="Metal-dep_hydrolase_composite"/>
</dbReference>
<accession>A0A4P6QBA9</accession>
<dbReference type="EMBL" id="CP036455">
    <property type="protein sequence ID" value="QBI56687.1"/>
    <property type="molecule type" value="Genomic_DNA"/>
</dbReference>
<dbReference type="Gene3D" id="2.30.40.10">
    <property type="entry name" value="Urease, subunit C, domain 1"/>
    <property type="match status" value="1"/>
</dbReference>
<name>A0A4P6QBA9_9ACTN</name>
<dbReference type="InterPro" id="IPR033932">
    <property type="entry name" value="YtcJ-like"/>
</dbReference>
<dbReference type="RefSeq" id="WP_165498657.1">
    <property type="nucleotide sequence ID" value="NZ_CP036455.1"/>
</dbReference>
<feature type="domain" description="Amidohydrolase 3" evidence="1">
    <location>
        <begin position="51"/>
        <end position="546"/>
    </location>
</feature>
<dbReference type="Gene3D" id="3.20.20.140">
    <property type="entry name" value="Metal-dependent hydrolases"/>
    <property type="match status" value="1"/>
</dbReference>
<dbReference type="PANTHER" id="PTHR22642">
    <property type="entry name" value="IMIDAZOLONEPROPIONASE"/>
    <property type="match status" value="1"/>
</dbReference>
<sequence length="549" mass="57857">MEYADTVFYNGPVLTMDAAAPRAAALAATGGLISAVGAREEIERLRGPGTETVDLAGRALLPGFVEAHGHPLNTAFTLAPPALDVRPFGLPDGASVYRAIRRRLAEKPDEPLLAYGIDLLLQRDLEVPTRALLDELSPRAPLVVMTNSGHAAYANTPALRAAGVTRESADPEGARFVRDAAGEPTGEAHETAAVTELSRVALAGVTPQSALAALRWTLRRHAAAGVTTVADLACAPAFLPLLEAAAHEPDVPVRTRAYLIGDEALAADPGRRFAGHAPAAELCGVAGVKLWADGSPWQGSVATSFPFKDNAATRRIGLAGCPHGQMNYRPEQLADLAAAFTAKGFPLACHVHGDVTADAVLAACAEAAAQDPETVRRLRPRLEHCGALTAEQFRRAAGLGATVSLFVDHIRYWGGVLDHDLFGRGRAEAWMAARSALDAGHRISLHNDGCCSPLDPLSSVSTAVTRNCDTNGEVYGADQRLTVEEALRAVTADAAWQLHLEDEVGTLRPGMRADLTVLTADPEAVPAAELRRGVRVCATYLGGRRTFAT</sequence>
<gene>
    <name evidence="2" type="primary">nfdA</name>
    <name evidence="2" type="ORF">EKD16_24725</name>
</gene>
<dbReference type="SUPFAM" id="SSF51338">
    <property type="entry name" value="Composite domain of metallo-dependent hydrolases"/>
    <property type="match status" value="1"/>
</dbReference>
<dbReference type="KEGG" id="strr:EKD16_24725"/>
<dbReference type="Pfam" id="PF07969">
    <property type="entry name" value="Amidohydro_3"/>
    <property type="match status" value="1"/>
</dbReference>
<dbReference type="SUPFAM" id="SSF51556">
    <property type="entry name" value="Metallo-dependent hydrolases"/>
    <property type="match status" value="1"/>
</dbReference>
<reference evidence="2 3" key="1">
    <citation type="submission" date="2019-02" db="EMBL/GenBank/DDBJ databases">
        <authorList>
            <person name="Khodamoradi S."/>
            <person name="Hahnke R.L."/>
            <person name="Kaempfer P."/>
            <person name="Schumann P."/>
            <person name="Rohde M."/>
            <person name="Steinert M."/>
            <person name="Luzhetskyy A."/>
            <person name="Wink J."/>
            <person name="Ruckert C."/>
        </authorList>
    </citation>
    <scope>NUCLEOTIDE SEQUENCE [LARGE SCALE GENOMIC DNA]</scope>
    <source>
        <strain evidence="2 3">M2</strain>
    </source>
</reference>
<proteinExistence type="predicted"/>
<dbReference type="GO" id="GO:0016810">
    <property type="term" value="F:hydrolase activity, acting on carbon-nitrogen (but not peptide) bonds"/>
    <property type="evidence" value="ECO:0007669"/>
    <property type="project" value="InterPro"/>
</dbReference>
<dbReference type="EC" id="3.5.1.91" evidence="2"/>
<keyword evidence="2" id="KW-0378">Hydrolase</keyword>
<protein>
    <submittedName>
        <fullName evidence="2">N-substituted formamide deformylase</fullName>
        <ecNumber evidence="2">3.5.1.91</ecNumber>
    </submittedName>
</protein>